<dbReference type="EMBL" id="WWCK01000003">
    <property type="protein sequence ID" value="MYM67024.1"/>
    <property type="molecule type" value="Genomic_DNA"/>
</dbReference>
<dbReference type="Proteomes" id="UP000450012">
    <property type="component" value="Unassembled WGS sequence"/>
</dbReference>
<gene>
    <name evidence="1" type="ORF">GTP45_09305</name>
</gene>
<reference evidence="1 2" key="1">
    <citation type="submission" date="2019-12" db="EMBL/GenBank/DDBJ databases">
        <title>Novel species isolated from a subtropical stream in China.</title>
        <authorList>
            <person name="Lu H."/>
        </authorList>
    </citation>
    <scope>NUCLEOTIDE SEQUENCE [LARGE SCALE GENOMIC DNA]</scope>
    <source>
        <strain evidence="1 2">FT55W</strain>
    </source>
</reference>
<name>A0A7X4GPU5_9BURK</name>
<evidence type="ECO:0000313" key="1">
    <source>
        <dbReference type="EMBL" id="MYM67024.1"/>
    </source>
</evidence>
<comment type="caution">
    <text evidence="1">The sequence shown here is derived from an EMBL/GenBank/DDBJ whole genome shotgun (WGS) entry which is preliminary data.</text>
</comment>
<evidence type="ECO:0000313" key="2">
    <source>
        <dbReference type="Proteomes" id="UP000450012"/>
    </source>
</evidence>
<accession>A0A7X4GPU5</accession>
<proteinExistence type="predicted"/>
<dbReference type="RefSeq" id="WP_161013601.1">
    <property type="nucleotide sequence ID" value="NZ_WWCK01000003.1"/>
</dbReference>
<protein>
    <submittedName>
        <fullName evidence="1">Uncharacterized protein</fullName>
    </submittedName>
</protein>
<sequence length="112" mass="12152">MYSIYAGSDLVGHTALENGDAPMGVAFGVFLPSDGYARIREVCQRNHSDQSMLQLSVATEAGDAIPAIGVSVLDYTAMVDEPEIQVNLIGVEAALYEALFPMHVRAYRQRFA</sequence>
<dbReference type="AlphaFoldDB" id="A0A7X4GPU5"/>
<keyword evidence="2" id="KW-1185">Reference proteome</keyword>
<organism evidence="1 2">
    <name type="scientific">Duganella rivi</name>
    <dbReference type="NCBI Taxonomy" id="2666083"/>
    <lineage>
        <taxon>Bacteria</taxon>
        <taxon>Pseudomonadati</taxon>
        <taxon>Pseudomonadota</taxon>
        <taxon>Betaproteobacteria</taxon>
        <taxon>Burkholderiales</taxon>
        <taxon>Oxalobacteraceae</taxon>
        <taxon>Telluria group</taxon>
        <taxon>Duganella</taxon>
    </lineage>
</organism>